<feature type="binding site" evidence="8">
    <location>
        <position position="98"/>
    </location>
    <ligand>
        <name>ATP</name>
        <dbReference type="ChEBI" id="CHEBI:30616"/>
    </ligand>
</feature>
<dbReference type="PANTHER" id="PTHR46956:SF1">
    <property type="entry name" value="NUCLEOSIDE DIPHOSPHATE KINASE 6"/>
    <property type="match status" value="1"/>
</dbReference>
<evidence type="ECO:0000313" key="13">
    <source>
        <dbReference type="Proteomes" id="UP000005408"/>
    </source>
</evidence>
<feature type="binding site" evidence="8">
    <location>
        <position position="132"/>
    </location>
    <ligand>
        <name>ATP</name>
        <dbReference type="ChEBI" id="CHEBI:30616"/>
    </ligand>
</feature>
<feature type="binding site" evidence="8">
    <location>
        <position position="146"/>
    </location>
    <ligand>
        <name>ATP</name>
        <dbReference type="ChEBI" id="CHEBI:30616"/>
    </ligand>
</feature>
<dbReference type="SUPFAM" id="SSF54919">
    <property type="entry name" value="Nucleoside diphosphate kinase, NDK"/>
    <property type="match status" value="1"/>
</dbReference>
<feature type="binding site" evidence="8">
    <location>
        <position position="49"/>
    </location>
    <ligand>
        <name>ATP</name>
        <dbReference type="ChEBI" id="CHEBI:30616"/>
    </ligand>
</feature>
<evidence type="ECO:0000256" key="3">
    <source>
        <dbReference type="ARBA" id="ARBA00022723"/>
    </source>
</evidence>
<dbReference type="AlphaFoldDB" id="A0A8W8HVG7"/>
<dbReference type="GO" id="GO:0006241">
    <property type="term" value="P:CTP biosynthetic process"/>
    <property type="evidence" value="ECO:0007669"/>
    <property type="project" value="InterPro"/>
</dbReference>
<accession>A0A8W8HVG7</accession>
<evidence type="ECO:0000256" key="7">
    <source>
        <dbReference type="ARBA" id="ARBA00022842"/>
    </source>
</evidence>
<feature type="binding site" evidence="8">
    <location>
        <position position="156"/>
    </location>
    <ligand>
        <name>ATP</name>
        <dbReference type="ChEBI" id="CHEBI:30616"/>
    </ligand>
</feature>
<keyword evidence="6 10" id="KW-0067">ATP-binding</keyword>
<name>A0A8W8HVG7_MAGGI</name>
<dbReference type="Gene3D" id="3.30.70.141">
    <property type="entry name" value="Nucleoside diphosphate kinase-like domain"/>
    <property type="match status" value="1"/>
</dbReference>
<evidence type="ECO:0000256" key="4">
    <source>
        <dbReference type="ARBA" id="ARBA00022741"/>
    </source>
</evidence>
<evidence type="ECO:0000259" key="11">
    <source>
        <dbReference type="SMART" id="SM00562"/>
    </source>
</evidence>
<dbReference type="GO" id="GO:0006228">
    <property type="term" value="P:UTP biosynthetic process"/>
    <property type="evidence" value="ECO:0007669"/>
    <property type="project" value="InterPro"/>
</dbReference>
<dbReference type="EnsemblMetazoa" id="G11242.1">
    <property type="protein sequence ID" value="G11242.1:cds"/>
    <property type="gene ID" value="G11242"/>
</dbReference>
<dbReference type="GO" id="GO:0006183">
    <property type="term" value="P:GTP biosynthetic process"/>
    <property type="evidence" value="ECO:0007669"/>
    <property type="project" value="InterPro"/>
</dbReference>
<evidence type="ECO:0000256" key="2">
    <source>
        <dbReference type="ARBA" id="ARBA00022679"/>
    </source>
</evidence>
<dbReference type="InterPro" id="IPR001564">
    <property type="entry name" value="Nucleoside_diP_kinase"/>
</dbReference>
<feature type="domain" description="Nucleoside diphosphate kinase-like" evidence="11">
    <location>
        <begin position="41"/>
        <end position="182"/>
    </location>
</feature>
<dbReference type="PRINTS" id="PR01243">
    <property type="entry name" value="NUCDPKINASE"/>
</dbReference>
<organism evidence="12 13">
    <name type="scientific">Magallana gigas</name>
    <name type="common">Pacific oyster</name>
    <name type="synonym">Crassostrea gigas</name>
    <dbReference type="NCBI Taxonomy" id="29159"/>
    <lineage>
        <taxon>Eukaryota</taxon>
        <taxon>Metazoa</taxon>
        <taxon>Spiralia</taxon>
        <taxon>Lophotrochozoa</taxon>
        <taxon>Mollusca</taxon>
        <taxon>Bivalvia</taxon>
        <taxon>Autobranchia</taxon>
        <taxon>Pteriomorphia</taxon>
        <taxon>Ostreida</taxon>
        <taxon>Ostreoidea</taxon>
        <taxon>Ostreidae</taxon>
        <taxon>Magallana</taxon>
    </lineage>
</organism>
<keyword evidence="3" id="KW-0479">Metal-binding</keyword>
<dbReference type="OMA" id="YHRLTSF"/>
<feature type="active site" description="Pros-phosphohistidine intermediate" evidence="8">
    <location>
        <position position="159"/>
    </location>
</feature>
<dbReference type="GO" id="GO:0046872">
    <property type="term" value="F:metal ion binding"/>
    <property type="evidence" value="ECO:0007669"/>
    <property type="project" value="UniProtKB-KW"/>
</dbReference>
<sequence length="215" mass="25029">MVASFFKCLTKATDIAVKPTFSVMRYMQRRSFSDSAEPKKLQLTLAILKPDVASRPHIVEDIHDIIQENGFFFVATKHLHLRRADAEEFYKEHHGKFFHNRLVNFMSSGHIWAHILAREDAIAHWRKIMGPTKVFRTIHSDPHTIRGRFGLTDTRNVCHGSDSPKNALKEIAFFFPEFNAEKWYREDEPYYHPENVSFCSESLAHIPVKSSDKKN</sequence>
<dbReference type="GO" id="GO:0005524">
    <property type="term" value="F:ATP binding"/>
    <property type="evidence" value="ECO:0007669"/>
    <property type="project" value="UniProtKB-KW"/>
</dbReference>
<dbReference type="PROSITE" id="PS00469">
    <property type="entry name" value="NDPK"/>
    <property type="match status" value="1"/>
</dbReference>
<dbReference type="Proteomes" id="UP000005408">
    <property type="component" value="Unassembled WGS sequence"/>
</dbReference>
<evidence type="ECO:0000313" key="12">
    <source>
        <dbReference type="EnsemblMetazoa" id="G11242.2:cds"/>
    </source>
</evidence>
<keyword evidence="13" id="KW-1185">Reference proteome</keyword>
<dbReference type="EnsemblMetazoa" id="G11242.2">
    <property type="protein sequence ID" value="G11242.2:cds"/>
    <property type="gene ID" value="G11242"/>
</dbReference>
<dbReference type="PROSITE" id="PS51374">
    <property type="entry name" value="NDPK_LIKE"/>
    <property type="match status" value="1"/>
</dbReference>
<dbReference type="EC" id="2.7.4.6" evidence="10"/>
<dbReference type="InterPro" id="IPR036850">
    <property type="entry name" value="NDK-like_dom_sf"/>
</dbReference>
<keyword evidence="5 10" id="KW-0418">Kinase</keyword>
<dbReference type="GO" id="GO:0004550">
    <property type="term" value="F:nucleoside diphosphate kinase activity"/>
    <property type="evidence" value="ECO:0007669"/>
    <property type="project" value="UniProtKB-EC"/>
</dbReference>
<evidence type="ECO:0000256" key="8">
    <source>
        <dbReference type="PROSITE-ProRule" id="PRU00706"/>
    </source>
</evidence>
<evidence type="ECO:0000256" key="9">
    <source>
        <dbReference type="RuleBase" id="RU004011"/>
    </source>
</evidence>
<keyword evidence="2 10" id="KW-0808">Transferase</keyword>
<dbReference type="InterPro" id="IPR023005">
    <property type="entry name" value="Nucleoside_diP_kinase_AS"/>
</dbReference>
<dbReference type="EnsemblMetazoa" id="G11242.3">
    <property type="protein sequence ID" value="G11242.3:cds"/>
    <property type="gene ID" value="G11242"/>
</dbReference>
<dbReference type="SMART" id="SM00562">
    <property type="entry name" value="NDK"/>
    <property type="match status" value="1"/>
</dbReference>
<dbReference type="InterPro" id="IPR034907">
    <property type="entry name" value="NDK-like_dom"/>
</dbReference>
<evidence type="ECO:0000256" key="1">
    <source>
        <dbReference type="ARBA" id="ARBA00001946"/>
    </source>
</evidence>
<evidence type="ECO:0000256" key="10">
    <source>
        <dbReference type="RuleBase" id="RU004013"/>
    </source>
</evidence>
<dbReference type="Pfam" id="PF00334">
    <property type="entry name" value="NDK"/>
    <property type="match status" value="1"/>
</dbReference>
<dbReference type="PANTHER" id="PTHR46956">
    <property type="entry name" value="NUCLEOSIDE DIPHOSPHATE KINASE 6"/>
    <property type="match status" value="1"/>
</dbReference>
<evidence type="ECO:0000256" key="6">
    <source>
        <dbReference type="ARBA" id="ARBA00022840"/>
    </source>
</evidence>
<dbReference type="OrthoDB" id="25346at2759"/>
<keyword evidence="4 10" id="KW-0547">Nucleotide-binding</keyword>
<evidence type="ECO:0000256" key="5">
    <source>
        <dbReference type="ARBA" id="ARBA00022777"/>
    </source>
</evidence>
<dbReference type="InterPro" id="IPR037994">
    <property type="entry name" value="NDPk6"/>
</dbReference>
<keyword evidence="7" id="KW-0460">Magnesium</keyword>
<feature type="binding site" evidence="8">
    <location>
        <position position="126"/>
    </location>
    <ligand>
        <name>ATP</name>
        <dbReference type="ChEBI" id="CHEBI:30616"/>
    </ligand>
</feature>
<proteinExistence type="inferred from homology"/>
<comment type="catalytic activity">
    <reaction evidence="10">
        <text>a 2'-deoxyribonucleoside 5'-diphosphate + ATP = a 2'-deoxyribonucleoside 5'-triphosphate + ADP</text>
        <dbReference type="Rhea" id="RHEA:44640"/>
        <dbReference type="ChEBI" id="CHEBI:30616"/>
        <dbReference type="ChEBI" id="CHEBI:61560"/>
        <dbReference type="ChEBI" id="CHEBI:73316"/>
        <dbReference type="ChEBI" id="CHEBI:456216"/>
        <dbReference type="EC" id="2.7.4.6"/>
    </reaction>
</comment>
<protein>
    <recommendedName>
        <fullName evidence="10">Nucleoside diphosphate kinase</fullName>
        <ecNumber evidence="10">2.7.4.6</ecNumber>
    </recommendedName>
</protein>
<comment type="cofactor">
    <cofactor evidence="1">
        <name>Mg(2+)</name>
        <dbReference type="ChEBI" id="CHEBI:18420"/>
    </cofactor>
</comment>
<comment type="similarity">
    <text evidence="8 9">Belongs to the NDK family.</text>
</comment>
<reference evidence="12" key="1">
    <citation type="submission" date="2022-08" db="UniProtKB">
        <authorList>
            <consortium name="EnsemblMetazoa"/>
        </authorList>
    </citation>
    <scope>IDENTIFICATION</scope>
    <source>
        <strain evidence="12">05x7-T-G4-1.051#20</strain>
    </source>
</reference>